<organism evidence="3 4">
    <name type="scientific">Candidatus Berkelbacteria bacterium CG1_02_42_45</name>
    <dbReference type="NCBI Taxonomy" id="1805036"/>
    <lineage>
        <taxon>Bacteria</taxon>
        <taxon>Candidatus Berkelbacteria</taxon>
    </lineage>
</organism>
<dbReference type="SMART" id="SM00014">
    <property type="entry name" value="acidPPc"/>
    <property type="match status" value="1"/>
</dbReference>
<evidence type="ECO:0000259" key="2">
    <source>
        <dbReference type="SMART" id="SM00014"/>
    </source>
</evidence>
<dbReference type="Pfam" id="PF01569">
    <property type="entry name" value="PAP2"/>
    <property type="match status" value="1"/>
</dbReference>
<evidence type="ECO:0000313" key="3">
    <source>
        <dbReference type="EMBL" id="OIN89463.1"/>
    </source>
</evidence>
<dbReference type="EMBL" id="MNUJ01000039">
    <property type="protein sequence ID" value="OIN89463.1"/>
    <property type="molecule type" value="Genomic_DNA"/>
</dbReference>
<keyword evidence="1" id="KW-1133">Transmembrane helix</keyword>
<protein>
    <recommendedName>
        <fullName evidence="2">Phosphatidic acid phosphatase type 2/haloperoxidase domain-containing protein</fullName>
    </recommendedName>
</protein>
<dbReference type="AlphaFoldDB" id="A0A1J4RRC7"/>
<dbReference type="Proteomes" id="UP000182753">
    <property type="component" value="Unassembled WGS sequence"/>
</dbReference>
<gene>
    <name evidence="3" type="ORF">AUJ40_01855</name>
</gene>
<accession>A0A1J4RRC7</accession>
<feature type="transmembrane region" description="Helical" evidence="1">
    <location>
        <begin position="32"/>
        <end position="53"/>
    </location>
</feature>
<reference evidence="3 4" key="1">
    <citation type="journal article" date="2016" name="Environ. Microbiol.">
        <title>Genomic resolution of a cold subsurface aquifer community provides metabolic insights for novel microbes adapted to high CO concentrations.</title>
        <authorList>
            <person name="Probst A.J."/>
            <person name="Castelle C.J."/>
            <person name="Singh A."/>
            <person name="Brown C.T."/>
            <person name="Anantharaman K."/>
            <person name="Sharon I."/>
            <person name="Hug L.A."/>
            <person name="Burstein D."/>
            <person name="Emerson J.B."/>
            <person name="Thomas B.C."/>
            <person name="Banfield J.F."/>
        </authorList>
    </citation>
    <scope>NUCLEOTIDE SEQUENCE [LARGE SCALE GENOMIC DNA]</scope>
    <source>
        <strain evidence="3">CG1_02_42_45</strain>
    </source>
</reference>
<dbReference type="GO" id="GO:0042392">
    <property type="term" value="F:sphingosine-1-phosphate phosphatase activity"/>
    <property type="evidence" value="ECO:0007669"/>
    <property type="project" value="TreeGrafter"/>
</dbReference>
<evidence type="ECO:0000256" key="1">
    <source>
        <dbReference type="SAM" id="Phobius"/>
    </source>
</evidence>
<feature type="transmembrane region" description="Helical" evidence="1">
    <location>
        <begin position="60"/>
        <end position="81"/>
    </location>
</feature>
<dbReference type="InterPro" id="IPR036938">
    <property type="entry name" value="PAP2/HPO_sf"/>
</dbReference>
<keyword evidence="1" id="KW-0812">Transmembrane</keyword>
<feature type="domain" description="Phosphatidic acid phosphatase type 2/haloperoxidase" evidence="2">
    <location>
        <begin position="59"/>
        <end position="169"/>
    </location>
</feature>
<dbReference type="InterPro" id="IPR000326">
    <property type="entry name" value="PAP2/HPO"/>
</dbReference>
<dbReference type="Gene3D" id="1.20.144.10">
    <property type="entry name" value="Phosphatidic acid phosphatase type 2/haloperoxidase"/>
    <property type="match status" value="1"/>
</dbReference>
<feature type="transmembrane region" description="Helical" evidence="1">
    <location>
        <begin position="154"/>
        <end position="172"/>
    </location>
</feature>
<sequence>MDSFLDNLRLLDREAFFYLNDVARHSHFWREFFHIFADYGIVLIVLGLIYLIVRNRINAFFAAALAMILSTIITFLIYLIWQRPRPFVTYADVSKLAAHTSVNSFPSGHTFLSFAIAMVVLLYGHKKLGILMFAIAILIAVSRVASGVHYPSDVIGGAAIGILSGILSYWFMESFEKFWEENSAGS</sequence>
<keyword evidence="1" id="KW-0472">Membrane</keyword>
<dbReference type="PANTHER" id="PTHR14969:SF13">
    <property type="entry name" value="AT30094P"/>
    <property type="match status" value="1"/>
</dbReference>
<dbReference type="PANTHER" id="PTHR14969">
    <property type="entry name" value="SPHINGOSINE-1-PHOSPHATE PHOSPHOHYDROLASE"/>
    <property type="match status" value="1"/>
</dbReference>
<feature type="transmembrane region" description="Helical" evidence="1">
    <location>
        <begin position="130"/>
        <end position="148"/>
    </location>
</feature>
<evidence type="ECO:0000313" key="4">
    <source>
        <dbReference type="Proteomes" id="UP000182753"/>
    </source>
</evidence>
<comment type="caution">
    <text evidence="3">The sequence shown here is derived from an EMBL/GenBank/DDBJ whole genome shotgun (WGS) entry which is preliminary data.</text>
</comment>
<feature type="transmembrane region" description="Helical" evidence="1">
    <location>
        <begin position="101"/>
        <end position="123"/>
    </location>
</feature>
<proteinExistence type="predicted"/>
<name>A0A1J4RRC7_9BACT</name>
<dbReference type="SUPFAM" id="SSF48317">
    <property type="entry name" value="Acid phosphatase/Vanadium-dependent haloperoxidase"/>
    <property type="match status" value="1"/>
</dbReference>